<dbReference type="Proteomes" id="UP000006790">
    <property type="component" value="Chromosome 7"/>
</dbReference>
<dbReference type="KEGG" id="erc:Ecym_7088"/>
<gene>
    <name evidence="2" type="ordered locus">Ecym_7088</name>
</gene>
<dbReference type="AlphaFoldDB" id="G8JVS5"/>
<organism evidence="2 3">
    <name type="scientific">Eremothecium cymbalariae (strain CBS 270.75 / DBVPG 7215 / KCTC 17166 / NRRL Y-17582)</name>
    <name type="common">Yeast</name>
    <dbReference type="NCBI Taxonomy" id="931890"/>
    <lineage>
        <taxon>Eukaryota</taxon>
        <taxon>Fungi</taxon>
        <taxon>Dikarya</taxon>
        <taxon>Ascomycota</taxon>
        <taxon>Saccharomycotina</taxon>
        <taxon>Saccharomycetes</taxon>
        <taxon>Saccharomycetales</taxon>
        <taxon>Saccharomycetaceae</taxon>
        <taxon>Eremothecium</taxon>
    </lineage>
</organism>
<evidence type="ECO:0000256" key="1">
    <source>
        <dbReference type="SAM" id="MobiDB-lite"/>
    </source>
</evidence>
<dbReference type="EMBL" id="CP002503">
    <property type="protein sequence ID" value="AET40940.1"/>
    <property type="molecule type" value="Genomic_DNA"/>
</dbReference>
<dbReference type="GeneID" id="11469352"/>
<keyword evidence="3" id="KW-1185">Reference proteome</keyword>
<feature type="region of interest" description="Disordered" evidence="1">
    <location>
        <begin position="1"/>
        <end position="29"/>
    </location>
</feature>
<protein>
    <submittedName>
        <fullName evidence="2">Uncharacterized protein</fullName>
    </submittedName>
</protein>
<dbReference type="HOGENOM" id="CLU_125620_0_0_1"/>
<proteinExistence type="predicted"/>
<name>G8JVS5_ERECY</name>
<reference evidence="3" key="1">
    <citation type="journal article" date="2012" name="G3 (Bethesda)">
        <title>Pichia sorbitophila, an interspecies yeast hybrid reveals early steps of genome resolution following polyploidization.</title>
        <authorList>
            <person name="Leh Louis V."/>
            <person name="Despons L."/>
            <person name="Friedrich A."/>
            <person name="Martin T."/>
            <person name="Durrens P."/>
            <person name="Casaregola S."/>
            <person name="Neuveglise C."/>
            <person name="Fairhead C."/>
            <person name="Marck C."/>
            <person name="Cruz J.A."/>
            <person name="Straub M.L."/>
            <person name="Kugler V."/>
            <person name="Sacerdot C."/>
            <person name="Uzunov Z."/>
            <person name="Thierry A."/>
            <person name="Weiss S."/>
            <person name="Bleykasten C."/>
            <person name="De Montigny J."/>
            <person name="Jacques N."/>
            <person name="Jung P."/>
            <person name="Lemaire M."/>
            <person name="Mallet S."/>
            <person name="Morel G."/>
            <person name="Richard G.F."/>
            <person name="Sarkar A."/>
            <person name="Savel G."/>
            <person name="Schacherer J."/>
            <person name="Seret M.L."/>
            <person name="Talla E."/>
            <person name="Samson G."/>
            <person name="Jubin C."/>
            <person name="Poulain J."/>
            <person name="Vacherie B."/>
            <person name="Barbe V."/>
            <person name="Pelletier E."/>
            <person name="Sherman D.J."/>
            <person name="Westhof E."/>
            <person name="Weissenbach J."/>
            <person name="Baret P.V."/>
            <person name="Wincker P."/>
            <person name="Gaillardin C."/>
            <person name="Dujon B."/>
            <person name="Souciet J.L."/>
        </authorList>
    </citation>
    <scope>NUCLEOTIDE SEQUENCE [LARGE SCALE GENOMIC DNA]</scope>
    <source>
        <strain evidence="3">CBS 270.75 / DBVPG 7215 / KCTC 17166 / NRRL Y-17582</strain>
    </source>
</reference>
<evidence type="ECO:0000313" key="3">
    <source>
        <dbReference type="Proteomes" id="UP000006790"/>
    </source>
</evidence>
<dbReference type="InParanoid" id="G8JVS5"/>
<dbReference type="OMA" id="EYMIERC"/>
<dbReference type="OrthoDB" id="4082971at2759"/>
<evidence type="ECO:0000313" key="2">
    <source>
        <dbReference type="EMBL" id="AET40940.1"/>
    </source>
</evidence>
<feature type="compositionally biased region" description="Basic and acidic residues" evidence="1">
    <location>
        <begin position="13"/>
        <end position="28"/>
    </location>
</feature>
<dbReference type="RefSeq" id="XP_003647757.1">
    <property type="nucleotide sequence ID" value="XM_003647709.1"/>
</dbReference>
<sequence length="165" mass="19352">MAERSTDTAFAPHHMENGDIPDHKDGRKNSAITSPIVLDDYTGEVLVKKATGKSKIRKGQSEEDYQDQLVQFFQCGQGPVRTEVGWMDKLCLENHNYDISIKQERQKLTSYCQRLYFNKKFHESHEFALKLLELYRPMDKKNKMVKEIEELEYIIKNSKEKQSFT</sequence>
<dbReference type="FunCoup" id="G8JVS5">
    <property type="interactions" value="32"/>
</dbReference>
<dbReference type="eggNOG" id="ENOG502S12S">
    <property type="taxonomic scope" value="Eukaryota"/>
</dbReference>
<accession>G8JVS5</accession>